<dbReference type="OrthoDB" id="9764961at2"/>
<keyword evidence="6" id="KW-1185">Reference proteome</keyword>
<dbReference type="GO" id="GO:0008757">
    <property type="term" value="F:S-adenosylmethionine-dependent methyltransferase activity"/>
    <property type="evidence" value="ECO:0007669"/>
    <property type="project" value="InterPro"/>
</dbReference>
<keyword evidence="1" id="KW-0489">Methyltransferase</keyword>
<dbReference type="CDD" id="cd02440">
    <property type="entry name" value="AdoMet_MTases"/>
    <property type="match status" value="1"/>
</dbReference>
<dbReference type="InterPro" id="IPR029063">
    <property type="entry name" value="SAM-dependent_MTases_sf"/>
</dbReference>
<proteinExistence type="predicted"/>
<name>A0A366KB22_9BIFI</name>
<dbReference type="AlphaFoldDB" id="A0A366KB22"/>
<dbReference type="Proteomes" id="UP000252530">
    <property type="component" value="Unassembled WGS sequence"/>
</dbReference>
<dbReference type="Gene3D" id="3.40.50.150">
    <property type="entry name" value="Vaccinia Virus protein VP39"/>
    <property type="match status" value="1"/>
</dbReference>
<evidence type="ECO:0000259" key="4">
    <source>
        <dbReference type="Pfam" id="PF05175"/>
    </source>
</evidence>
<dbReference type="PANTHER" id="PTHR47816">
    <property type="entry name" value="RIBOSOMAL RNA SMALL SUBUNIT METHYLTRANSFERASE C"/>
    <property type="match status" value="1"/>
</dbReference>
<feature type="region of interest" description="Disordered" evidence="3">
    <location>
        <begin position="1"/>
        <end position="61"/>
    </location>
</feature>
<evidence type="ECO:0000256" key="2">
    <source>
        <dbReference type="ARBA" id="ARBA00022679"/>
    </source>
</evidence>
<evidence type="ECO:0000313" key="5">
    <source>
        <dbReference type="EMBL" id="RBP98567.1"/>
    </source>
</evidence>
<protein>
    <recommendedName>
        <fullName evidence="4">Methyltransferase small domain-containing protein</fullName>
    </recommendedName>
</protein>
<comment type="caution">
    <text evidence="5">The sequence shown here is derived from an EMBL/GenBank/DDBJ whole genome shotgun (WGS) entry which is preliminary data.</text>
</comment>
<evidence type="ECO:0000313" key="6">
    <source>
        <dbReference type="Proteomes" id="UP000252530"/>
    </source>
</evidence>
<keyword evidence="2" id="KW-0808">Transferase</keyword>
<dbReference type="EMBL" id="PDCG01000001">
    <property type="protein sequence ID" value="RBP98567.1"/>
    <property type="molecule type" value="Genomic_DNA"/>
</dbReference>
<dbReference type="InterPro" id="IPR046977">
    <property type="entry name" value="RsmC/RlmG"/>
</dbReference>
<dbReference type="GO" id="GO:0032259">
    <property type="term" value="P:methylation"/>
    <property type="evidence" value="ECO:0007669"/>
    <property type="project" value="UniProtKB-KW"/>
</dbReference>
<evidence type="ECO:0000256" key="3">
    <source>
        <dbReference type="SAM" id="MobiDB-lite"/>
    </source>
</evidence>
<gene>
    <name evidence="5" type="ORF">CRD60_01580</name>
</gene>
<dbReference type="PANTHER" id="PTHR47816:SF4">
    <property type="entry name" value="RIBOSOMAL RNA SMALL SUBUNIT METHYLTRANSFERASE C"/>
    <property type="match status" value="1"/>
</dbReference>
<feature type="domain" description="Methyltransferase small" evidence="4">
    <location>
        <begin position="86"/>
        <end position="254"/>
    </location>
</feature>
<accession>A0A366KB22</accession>
<dbReference type="Pfam" id="PF05175">
    <property type="entry name" value="MTS"/>
    <property type="match status" value="1"/>
</dbReference>
<evidence type="ECO:0000256" key="1">
    <source>
        <dbReference type="ARBA" id="ARBA00022603"/>
    </source>
</evidence>
<dbReference type="InterPro" id="IPR007848">
    <property type="entry name" value="Small_mtfrase_dom"/>
</dbReference>
<organism evidence="5 6">
    <name type="scientific">Bifidobacterium aemilianum</name>
    <dbReference type="NCBI Taxonomy" id="2493120"/>
    <lineage>
        <taxon>Bacteria</taxon>
        <taxon>Bacillati</taxon>
        <taxon>Actinomycetota</taxon>
        <taxon>Actinomycetes</taxon>
        <taxon>Bifidobacteriales</taxon>
        <taxon>Bifidobacteriaceae</taxon>
        <taxon>Bifidobacterium</taxon>
    </lineage>
</organism>
<dbReference type="SUPFAM" id="SSF53335">
    <property type="entry name" value="S-adenosyl-L-methionine-dependent methyltransferases"/>
    <property type="match status" value="1"/>
</dbReference>
<sequence length="260" mass="27762">MNLRNRAQVGRGQQARGLGERSDSRAGGPGQGRGQAAVGNSLGGASNPQQGLGPADKPPVQQYFSAQPSSPDIRRELKVTLQGHPLTVQVSSGVFSGNRLDLGTSVLLKHVPTPPANGDFMDLGCGWGPIALSLGLSSPEARVWALDVNERALDLTQTNARSHGLNGIRALVAEQVPAEQTFDLIWSNPPIRIGKEPLHQLLMAWLPRLNPGGAAYLVVQKNLGADSLILWLDQTLSERFSVSKHASSKGYRVIEVLARP</sequence>
<reference evidence="5 6" key="1">
    <citation type="submission" date="2017-10" db="EMBL/GenBank/DDBJ databases">
        <title>Bifidobacterium xylocopum sp. nov. and Bifidobacterium aemilianum sp. nov., from the carpenter bee (Xylocopa violacea) digestive tract.</title>
        <authorList>
            <person name="Alberoni D."/>
            <person name="Baffoni L."/>
            <person name="Di Gioia D."/>
            <person name="Gaggia F."/>
            <person name="Biavati B."/>
        </authorList>
    </citation>
    <scope>NUCLEOTIDE SEQUENCE [LARGE SCALE GENOMIC DNA]</scope>
    <source>
        <strain evidence="5 6">XV10</strain>
    </source>
</reference>